<dbReference type="EMBL" id="JAMBOP010000006">
    <property type="protein sequence ID" value="MCM3735610.1"/>
    <property type="molecule type" value="Genomic_DNA"/>
</dbReference>
<keyword evidence="2" id="KW-1185">Reference proteome</keyword>
<dbReference type="Proteomes" id="UP001202289">
    <property type="component" value="Unassembled WGS sequence"/>
</dbReference>
<protein>
    <submittedName>
        <fullName evidence="1">Phage holin family protein</fullName>
    </submittedName>
</protein>
<reference evidence="1" key="1">
    <citation type="submission" date="2022-05" db="EMBL/GenBank/DDBJ databases">
        <title>Comparative Genomics of Spacecraft Associated Microbes.</title>
        <authorList>
            <person name="Tran M.T."/>
            <person name="Wright A."/>
            <person name="Seuylemezian A."/>
            <person name="Eisen J."/>
            <person name="Coil D."/>
        </authorList>
    </citation>
    <scope>NUCLEOTIDE SEQUENCE</scope>
    <source>
        <strain evidence="1">FAIRING 10M-2.2</strain>
    </source>
</reference>
<organism evidence="1 2">
    <name type="scientific">Bacillus cytotoxicus</name>
    <dbReference type="NCBI Taxonomy" id="580165"/>
    <lineage>
        <taxon>Bacteria</taxon>
        <taxon>Bacillati</taxon>
        <taxon>Bacillota</taxon>
        <taxon>Bacilli</taxon>
        <taxon>Bacillales</taxon>
        <taxon>Bacillaceae</taxon>
        <taxon>Bacillus</taxon>
        <taxon>Bacillus cereus group</taxon>
    </lineage>
</organism>
<evidence type="ECO:0000313" key="2">
    <source>
        <dbReference type="Proteomes" id="UP001202289"/>
    </source>
</evidence>
<name>A0ACC6A405_9BACI</name>
<accession>A0ACC6A405</accession>
<gene>
    <name evidence="1" type="ORF">M3215_07195</name>
</gene>
<evidence type="ECO:0000313" key="1">
    <source>
        <dbReference type="EMBL" id="MCM3735610.1"/>
    </source>
</evidence>
<proteinExistence type="predicted"/>
<comment type="caution">
    <text evidence="1">The sequence shown here is derived from an EMBL/GenBank/DDBJ whole genome shotgun (WGS) entry which is preliminary data.</text>
</comment>
<sequence>MKVLINMDNLQIVHAYLFGGVKFLDLLGILMLVDIITGITRAIKENRLHSRSALFGYARKIGVFGIIILANIIDVILSLNGAVAFATVLFYVANEGLSIIENLTQIGVKVPSVISNKLHVIENEKEKGENE</sequence>